<organism evidence="1 2">
    <name type="scientific">Mycobacterium ulcerans str. Harvey</name>
    <dbReference type="NCBI Taxonomy" id="1299332"/>
    <lineage>
        <taxon>Bacteria</taxon>
        <taxon>Bacillati</taxon>
        <taxon>Actinomycetota</taxon>
        <taxon>Actinomycetes</taxon>
        <taxon>Mycobacteriales</taxon>
        <taxon>Mycobacteriaceae</taxon>
        <taxon>Mycobacterium</taxon>
        <taxon>Mycobacterium ulcerans group</taxon>
    </lineage>
</organism>
<protein>
    <submittedName>
        <fullName evidence="1">Uncharacterized protein</fullName>
    </submittedName>
</protein>
<keyword evidence="2" id="KW-1185">Reference proteome</keyword>
<dbReference type="Proteomes" id="UP000020681">
    <property type="component" value="Unassembled WGS sequence"/>
</dbReference>
<proteinExistence type="predicted"/>
<gene>
    <name evidence="1" type="ORF">I551_5367</name>
</gene>
<accession>A0ABP3AF00</accession>
<name>A0ABP3AF00_MYCUL</name>
<evidence type="ECO:0000313" key="2">
    <source>
        <dbReference type="Proteomes" id="UP000020681"/>
    </source>
</evidence>
<sequence length="117" mass="12040">MLSRRASASADAGEGALGEAVDGLVEADSDFGRKLSQMPWAAKTIRATRAAAPSSIHGLRRLAAKKCGPGPDGDVSLVCFGGCGASGNWGVGVSGAPGCLWWWCGRQIAPRTRARVE</sequence>
<evidence type="ECO:0000313" key="1">
    <source>
        <dbReference type="EMBL" id="EUA88139.1"/>
    </source>
</evidence>
<dbReference type="EMBL" id="JAOL01000147">
    <property type="protein sequence ID" value="EUA88139.1"/>
    <property type="molecule type" value="Genomic_DNA"/>
</dbReference>
<reference evidence="1 2" key="1">
    <citation type="submission" date="2014-01" db="EMBL/GenBank/DDBJ databases">
        <authorList>
            <person name="Dobos K."/>
            <person name="Lenaerts A."/>
            <person name="Ordway D."/>
            <person name="DeGroote M.A."/>
            <person name="Parker T."/>
            <person name="Sizemore C."/>
            <person name="Tallon L.J."/>
            <person name="Sadzewicz L.K."/>
            <person name="Sengamalay N."/>
            <person name="Fraser C.M."/>
            <person name="Hine E."/>
            <person name="Shefchek K.A."/>
            <person name="Das S.P."/>
            <person name="Tettelin H."/>
        </authorList>
    </citation>
    <scope>NUCLEOTIDE SEQUENCE [LARGE SCALE GENOMIC DNA]</scope>
    <source>
        <strain evidence="1 2">Harvey</strain>
    </source>
</reference>
<comment type="caution">
    <text evidence="1">The sequence shown here is derived from an EMBL/GenBank/DDBJ whole genome shotgun (WGS) entry which is preliminary data.</text>
</comment>